<feature type="repeat" description="TPR" evidence="1">
    <location>
        <begin position="400"/>
        <end position="433"/>
    </location>
</feature>
<dbReference type="EMBL" id="GG662498">
    <property type="protein sequence ID" value="EAS07435.2"/>
    <property type="molecule type" value="Genomic_DNA"/>
</dbReference>
<dbReference type="Pfam" id="PF00069">
    <property type="entry name" value="Pkinase"/>
    <property type="match status" value="1"/>
</dbReference>
<dbReference type="Pfam" id="PF13181">
    <property type="entry name" value="TPR_8"/>
    <property type="match status" value="4"/>
</dbReference>
<dbReference type="Pfam" id="PF07714">
    <property type="entry name" value="PK_Tyr_Ser-Thr"/>
    <property type="match status" value="1"/>
</dbReference>
<dbReference type="SMART" id="SM00028">
    <property type="entry name" value="TPR"/>
    <property type="match status" value="11"/>
</dbReference>
<dbReference type="Gene3D" id="1.25.40.10">
    <property type="entry name" value="Tetratricopeptide repeat domain"/>
    <property type="match status" value="2"/>
</dbReference>
<proteinExistence type="predicted"/>
<keyword evidence="1" id="KW-0802">TPR repeat</keyword>
<dbReference type="PANTHER" id="PTHR44366:SF1">
    <property type="entry name" value="UDP-N-ACETYLGLUCOSAMINE--PEPTIDE N-ACETYLGLUCOSAMINYLTRANSFERASE 110 KDA SUBUNIT"/>
    <property type="match status" value="1"/>
</dbReference>
<sequence length="959" mass="114572">MIVDLRNCDHPNILKYFDSFIIQNYHFILLEGVERSLYDVVLQHSGSDQFNQSYFNITIQLLKGLDYLHSKNLFLHIPTLKSIFVDKNMNVKFLYFQTQQNSDKNELTTILSYFDHYKLPFIPPEDFILENDQQEIHYKENLTVEGNIWSICMCLYEMAGASYLQQKQFALGIDSYKLQFQVHYMINLILQRTLQRDIQQRPKLNDLMVFFQSAQQWIDQIKESQQSEAEIEMFAEVQKEFDNQKYLEALNILQKLLQSNQCIDKYLAWIGRCYCAINQLDESEYWSSQSLKINPNNDISYFNLGNIWKIRKNFEKAINFFQRSIDCNPKNIYSMNNLGLIYDSQSMEAQAQQMYLRAIEIQPEKQFLYYNMGRSFYLQSNYEEAKKWFLKTLDIDPTYHKSLTYLGEIEFIQNNHQEAMVYFHKSLKVSPNENTYFSLGTQYYKNGNISYSNNNHSSIIVIGKSSTQSFTIIIDSFEGLQSFQRSNKIKKLEEMIVDLRNCDHPNILKYFDSFIIQNYHFILLESVERSLYDVTLQHSDSDQFNQSYVSITIQLLKGLDYLHSKNLFLHIPTLKSIFVDKNMNVKFLYFQTQQNSDKNVLTAILSKFEDYKLPFIPPEDFILENDQQEIHYKENLTRTLQRDIQQRPRLNDLMIFFQSAQQWIDSVKESQQSEAEIEMFAEAKRQFDNQKFLEALNILFKLLQNNQGIDKYLVLISRCYYAMNQLDEAEYWSSQSLKINPNNEICYFNLGNISKIRKEYEKAKHFYYKSIDCNPKNIYSMNNLGQIYDIQTMDTSAQEMYLRAIEIKPEKQFLYHNMGKSFYLKRNYEEAKKWFLKTLEIDPTYHKSLTYLGEMESIQNNYKEAIVYFKKLLKVSPNEISYFSLSNQYYKIRKYSNSQVLMKDAEKKLESNRFYFYSATTYYMKKKYNKAIYYCKKAFDQKQNEQRSLELIKKSKNMI</sequence>
<feature type="repeat" description="TPR" evidence="1">
    <location>
        <begin position="744"/>
        <end position="777"/>
    </location>
</feature>
<dbReference type="AlphaFoldDB" id="Q24I03"/>
<dbReference type="HOGENOM" id="CLU_324049_0_0_1"/>
<evidence type="ECO:0000259" key="2">
    <source>
        <dbReference type="PROSITE" id="PS50011"/>
    </source>
</evidence>
<reference evidence="4" key="1">
    <citation type="journal article" date="2006" name="PLoS Biol.">
        <title>Macronuclear genome sequence of the ciliate Tetrahymena thermophila, a model eukaryote.</title>
        <authorList>
            <person name="Eisen J.A."/>
            <person name="Coyne R.S."/>
            <person name="Wu M."/>
            <person name="Wu D."/>
            <person name="Thiagarajan M."/>
            <person name="Wortman J.R."/>
            <person name="Badger J.H."/>
            <person name="Ren Q."/>
            <person name="Amedeo P."/>
            <person name="Jones K.M."/>
            <person name="Tallon L.J."/>
            <person name="Delcher A.L."/>
            <person name="Salzberg S.L."/>
            <person name="Silva J.C."/>
            <person name="Haas B.J."/>
            <person name="Majoros W.H."/>
            <person name="Farzad M."/>
            <person name="Carlton J.M."/>
            <person name="Smith R.K. Jr."/>
            <person name="Garg J."/>
            <person name="Pearlman R.E."/>
            <person name="Karrer K.M."/>
            <person name="Sun L."/>
            <person name="Manning G."/>
            <person name="Elde N.C."/>
            <person name="Turkewitz A.P."/>
            <person name="Asai D.J."/>
            <person name="Wilkes D.E."/>
            <person name="Wang Y."/>
            <person name="Cai H."/>
            <person name="Collins K."/>
            <person name="Stewart B.A."/>
            <person name="Lee S.R."/>
            <person name="Wilamowska K."/>
            <person name="Weinberg Z."/>
            <person name="Ruzzo W.L."/>
            <person name="Wloga D."/>
            <person name="Gaertig J."/>
            <person name="Frankel J."/>
            <person name="Tsao C.-C."/>
            <person name="Gorovsky M.A."/>
            <person name="Keeling P.J."/>
            <person name="Waller R.F."/>
            <person name="Patron N.J."/>
            <person name="Cherry J.M."/>
            <person name="Stover N.A."/>
            <person name="Krieger C.J."/>
            <person name="del Toro C."/>
            <person name="Ryder H.F."/>
            <person name="Williamson S.C."/>
            <person name="Barbeau R.A."/>
            <person name="Hamilton E.P."/>
            <person name="Orias E."/>
        </authorList>
    </citation>
    <scope>NUCLEOTIDE SEQUENCE [LARGE SCALE GENOMIC DNA]</scope>
    <source>
        <strain evidence="4">SB210</strain>
    </source>
</reference>
<feature type="repeat" description="TPR" evidence="1">
    <location>
        <begin position="812"/>
        <end position="845"/>
    </location>
</feature>
<dbReference type="Gene3D" id="1.10.510.10">
    <property type="entry name" value="Transferase(Phosphotransferase) domain 1"/>
    <property type="match status" value="2"/>
</dbReference>
<dbReference type="SUPFAM" id="SSF56112">
    <property type="entry name" value="Protein kinase-like (PK-like)"/>
    <property type="match status" value="2"/>
</dbReference>
<dbReference type="Pfam" id="PF13431">
    <property type="entry name" value="TPR_17"/>
    <property type="match status" value="1"/>
</dbReference>
<dbReference type="OrthoDB" id="1658288at2759"/>
<name>Q24I03_TETTS</name>
<evidence type="ECO:0000256" key="1">
    <source>
        <dbReference type="PROSITE-ProRule" id="PRU00339"/>
    </source>
</evidence>
<accession>Q24I03</accession>
<feature type="repeat" description="TPR" evidence="1">
    <location>
        <begin position="366"/>
        <end position="399"/>
    </location>
</feature>
<dbReference type="InterPro" id="IPR011009">
    <property type="entry name" value="Kinase-like_dom_sf"/>
</dbReference>
<feature type="domain" description="Protein kinase" evidence="2">
    <location>
        <begin position="1"/>
        <end position="218"/>
    </location>
</feature>
<dbReference type="SUPFAM" id="SSF81901">
    <property type="entry name" value="HCP-like"/>
    <property type="match status" value="1"/>
</dbReference>
<feature type="repeat" description="TPR" evidence="1">
    <location>
        <begin position="846"/>
        <end position="879"/>
    </location>
</feature>
<dbReference type="GO" id="GO:0005524">
    <property type="term" value="F:ATP binding"/>
    <property type="evidence" value="ECO:0007669"/>
    <property type="project" value="InterPro"/>
</dbReference>
<dbReference type="KEGG" id="tet:TTHERM_00571710"/>
<organism evidence="3 4">
    <name type="scientific">Tetrahymena thermophila (strain SB210)</name>
    <dbReference type="NCBI Taxonomy" id="312017"/>
    <lineage>
        <taxon>Eukaryota</taxon>
        <taxon>Sar</taxon>
        <taxon>Alveolata</taxon>
        <taxon>Ciliophora</taxon>
        <taxon>Intramacronucleata</taxon>
        <taxon>Oligohymenophorea</taxon>
        <taxon>Hymenostomatida</taxon>
        <taxon>Tetrahymenina</taxon>
        <taxon>Tetrahymenidae</taxon>
        <taxon>Tetrahymena</taxon>
    </lineage>
</organism>
<dbReference type="SUPFAM" id="SSF48452">
    <property type="entry name" value="TPR-like"/>
    <property type="match status" value="1"/>
</dbReference>
<dbReference type="InterPro" id="IPR001245">
    <property type="entry name" value="Ser-Thr/Tyr_kinase_cat_dom"/>
</dbReference>
<dbReference type="GeneID" id="7823908"/>
<evidence type="ECO:0000313" key="3">
    <source>
        <dbReference type="EMBL" id="EAS07435.2"/>
    </source>
</evidence>
<dbReference type="InterPro" id="IPR000719">
    <property type="entry name" value="Prot_kinase_dom"/>
</dbReference>
<keyword evidence="4" id="KW-1185">Reference proteome</keyword>
<gene>
    <name evidence="3" type="ORF">TTHERM_00571710</name>
</gene>
<dbReference type="InParanoid" id="Q24I03"/>
<dbReference type="InterPro" id="IPR011990">
    <property type="entry name" value="TPR-like_helical_dom_sf"/>
</dbReference>
<dbReference type="InterPro" id="IPR019734">
    <property type="entry name" value="TPR_rpt"/>
</dbReference>
<feature type="repeat" description="TPR" evidence="1">
    <location>
        <begin position="332"/>
        <end position="365"/>
    </location>
</feature>
<dbReference type="PROSITE" id="PS50011">
    <property type="entry name" value="PROTEIN_KINASE_DOM"/>
    <property type="match status" value="1"/>
</dbReference>
<dbReference type="InterPro" id="IPR037919">
    <property type="entry name" value="OGT"/>
</dbReference>
<evidence type="ECO:0000313" key="4">
    <source>
        <dbReference type="Proteomes" id="UP000009168"/>
    </source>
</evidence>
<dbReference type="GO" id="GO:0097363">
    <property type="term" value="F:protein O-acetylglucosaminyltransferase activity"/>
    <property type="evidence" value="ECO:0007669"/>
    <property type="project" value="TreeGrafter"/>
</dbReference>
<feature type="repeat" description="TPR" evidence="1">
    <location>
        <begin position="298"/>
        <end position="331"/>
    </location>
</feature>
<dbReference type="RefSeq" id="XP_001027677.2">
    <property type="nucleotide sequence ID" value="XM_001027677.2"/>
</dbReference>
<dbReference type="Proteomes" id="UP000009168">
    <property type="component" value="Unassembled WGS sequence"/>
</dbReference>
<protein>
    <submittedName>
        <fullName evidence="3">Tetratricopeptide repeat protein</fullName>
    </submittedName>
</protein>
<dbReference type="PROSITE" id="PS50005">
    <property type="entry name" value="TPR"/>
    <property type="match status" value="7"/>
</dbReference>
<dbReference type="PANTHER" id="PTHR44366">
    <property type="entry name" value="UDP-N-ACETYLGLUCOSAMINE--PEPTIDE N-ACETYLGLUCOSAMINYLTRANSFERASE 110 KDA SUBUNIT"/>
    <property type="match status" value="1"/>
</dbReference>
<dbReference type="GO" id="GO:0006493">
    <property type="term" value="P:protein O-linked glycosylation"/>
    <property type="evidence" value="ECO:0007669"/>
    <property type="project" value="InterPro"/>
</dbReference>
<dbReference type="GO" id="GO:0004672">
    <property type="term" value="F:protein kinase activity"/>
    <property type="evidence" value="ECO:0007669"/>
    <property type="project" value="InterPro"/>
</dbReference>